<dbReference type="EMBL" id="BMDG01000005">
    <property type="protein sequence ID" value="GGI07623.1"/>
    <property type="molecule type" value="Genomic_DNA"/>
</dbReference>
<name>A0ABQ2B767_9MICO</name>
<evidence type="ECO:0000256" key="5">
    <source>
        <dbReference type="SAM" id="SignalP"/>
    </source>
</evidence>
<dbReference type="InterPro" id="IPR028082">
    <property type="entry name" value="Peripla_BP_I"/>
</dbReference>
<evidence type="ECO:0000256" key="2">
    <source>
        <dbReference type="ARBA" id="ARBA00007639"/>
    </source>
</evidence>
<evidence type="ECO:0000256" key="4">
    <source>
        <dbReference type="SAM" id="MobiDB-lite"/>
    </source>
</evidence>
<dbReference type="PANTHER" id="PTHR46847">
    <property type="entry name" value="D-ALLOSE-BINDING PERIPLASMIC PROTEIN-RELATED"/>
    <property type="match status" value="1"/>
</dbReference>
<accession>A0ABQ2B767</accession>
<dbReference type="InterPro" id="IPR025997">
    <property type="entry name" value="SBP_2_dom"/>
</dbReference>
<evidence type="ECO:0000313" key="7">
    <source>
        <dbReference type="EMBL" id="GGI07623.1"/>
    </source>
</evidence>
<feature type="region of interest" description="Disordered" evidence="4">
    <location>
        <begin position="27"/>
        <end position="49"/>
    </location>
</feature>
<keyword evidence="8" id="KW-1185">Reference proteome</keyword>
<organism evidence="7 8">
    <name type="scientific">Isoptericola cucumis</name>
    <dbReference type="NCBI Taxonomy" id="1776856"/>
    <lineage>
        <taxon>Bacteria</taxon>
        <taxon>Bacillati</taxon>
        <taxon>Actinomycetota</taxon>
        <taxon>Actinomycetes</taxon>
        <taxon>Micrococcales</taxon>
        <taxon>Promicromonosporaceae</taxon>
        <taxon>Isoptericola</taxon>
    </lineage>
</organism>
<dbReference type="PANTHER" id="PTHR46847:SF1">
    <property type="entry name" value="D-ALLOSE-BINDING PERIPLASMIC PROTEIN-RELATED"/>
    <property type="match status" value="1"/>
</dbReference>
<evidence type="ECO:0000256" key="3">
    <source>
        <dbReference type="ARBA" id="ARBA00022729"/>
    </source>
</evidence>
<comment type="similarity">
    <text evidence="2">Belongs to the bacterial solute-binding protein 2 family.</text>
</comment>
<dbReference type="RefSeq" id="WP_188523264.1">
    <property type="nucleotide sequence ID" value="NZ_BMDG01000005.1"/>
</dbReference>
<dbReference type="SUPFAM" id="SSF53822">
    <property type="entry name" value="Periplasmic binding protein-like I"/>
    <property type="match status" value="1"/>
</dbReference>
<dbReference type="Gene3D" id="3.40.50.2300">
    <property type="match status" value="2"/>
</dbReference>
<evidence type="ECO:0000256" key="1">
    <source>
        <dbReference type="ARBA" id="ARBA00004196"/>
    </source>
</evidence>
<keyword evidence="3 5" id="KW-0732">Signal</keyword>
<feature type="chain" id="PRO_5046494338" evidence="5">
    <location>
        <begin position="30"/>
        <end position="345"/>
    </location>
</feature>
<reference evidence="8" key="1">
    <citation type="journal article" date="2019" name="Int. J. Syst. Evol. Microbiol.">
        <title>The Global Catalogue of Microorganisms (GCM) 10K type strain sequencing project: providing services to taxonomists for standard genome sequencing and annotation.</title>
        <authorList>
            <consortium name="The Broad Institute Genomics Platform"/>
            <consortium name="The Broad Institute Genome Sequencing Center for Infectious Disease"/>
            <person name="Wu L."/>
            <person name="Ma J."/>
        </authorList>
    </citation>
    <scope>NUCLEOTIDE SEQUENCE [LARGE SCALE GENOMIC DNA]</scope>
    <source>
        <strain evidence="8">CCM 8653</strain>
    </source>
</reference>
<evidence type="ECO:0000259" key="6">
    <source>
        <dbReference type="Pfam" id="PF13407"/>
    </source>
</evidence>
<comment type="subcellular location">
    <subcellularLocation>
        <location evidence="1">Cell envelope</location>
    </subcellularLocation>
</comment>
<dbReference type="PROSITE" id="PS51257">
    <property type="entry name" value="PROKAR_LIPOPROTEIN"/>
    <property type="match status" value="1"/>
</dbReference>
<feature type="domain" description="Periplasmic binding protein" evidence="6">
    <location>
        <begin position="58"/>
        <end position="315"/>
    </location>
</feature>
<protein>
    <submittedName>
        <fullName evidence="7">LacI family transcriptional regulator</fullName>
    </submittedName>
</protein>
<proteinExistence type="inferred from homology"/>
<feature type="signal peptide" evidence="5">
    <location>
        <begin position="1"/>
        <end position="29"/>
    </location>
</feature>
<dbReference type="Pfam" id="PF13407">
    <property type="entry name" value="Peripla_BP_4"/>
    <property type="match status" value="1"/>
</dbReference>
<dbReference type="CDD" id="cd06308">
    <property type="entry name" value="PBP1_sensor_kinase-like"/>
    <property type="match status" value="1"/>
</dbReference>
<comment type="caution">
    <text evidence="7">The sequence shown here is derived from an EMBL/GenBank/DDBJ whole genome shotgun (WGS) entry which is preliminary data.</text>
</comment>
<gene>
    <name evidence="7" type="ORF">GCM10007368_17090</name>
</gene>
<evidence type="ECO:0000313" key="8">
    <source>
        <dbReference type="Proteomes" id="UP000632535"/>
    </source>
</evidence>
<dbReference type="Proteomes" id="UP000632535">
    <property type="component" value="Unassembled WGS sequence"/>
</dbReference>
<sequence>MKHSRLAGITTACVAGLFTLGACSTNTDAAQPSEEPDQESSAPADDGRLVEEKDSYVIGYSQSNNAEPYRAQLNTQLEYYVSQHDNLELLPIADAQQDSSRQVSQVQQFVQQGVDVLVVSPNESDPLTPPVEQACAAGIPVIVLDRTVKTDCIAAFIGGDNVAIGKAAGELAVELLPDGGNVVELRGILSNQPQIDRDEGFREAIAANPDIKIVKDQDAKWLKEEGTKVMQQWLQSGDDIDLVYAHNDPMALGAYLAAAGAGKTEDIDFIGIDGLAIPDGGIRAVQEGQLAGTFVYPTGAKEAVDTITKIVDGEEFEAEQILPTTAVTSDNAEEIYTEYDFSAKD</sequence>